<comment type="caution">
    <text evidence="2">The sequence shown here is derived from an EMBL/GenBank/DDBJ whole genome shotgun (WGS) entry which is preliminary data.</text>
</comment>
<dbReference type="Proteomes" id="UP000177763">
    <property type="component" value="Unassembled WGS sequence"/>
</dbReference>
<dbReference type="PANTHER" id="PTHR36966:SF1">
    <property type="entry name" value="REP-ASSOCIATED TYROSINE TRANSPOSASE"/>
    <property type="match status" value="1"/>
</dbReference>
<organism evidence="2 3">
    <name type="scientific">candidate division WWE3 bacterium RIFCSPLOWO2_12_FULL_36_10</name>
    <dbReference type="NCBI Taxonomy" id="1802630"/>
    <lineage>
        <taxon>Bacteria</taxon>
        <taxon>Katanobacteria</taxon>
    </lineage>
</organism>
<dbReference type="GO" id="GO:0004803">
    <property type="term" value="F:transposase activity"/>
    <property type="evidence" value="ECO:0007669"/>
    <property type="project" value="InterPro"/>
</dbReference>
<protein>
    <recommendedName>
        <fullName evidence="1">Transposase IS200-like domain-containing protein</fullName>
    </recommendedName>
</protein>
<reference evidence="2 3" key="1">
    <citation type="journal article" date="2016" name="Nat. Commun.">
        <title>Thousands of microbial genomes shed light on interconnected biogeochemical processes in an aquifer system.</title>
        <authorList>
            <person name="Anantharaman K."/>
            <person name="Brown C.T."/>
            <person name="Hug L.A."/>
            <person name="Sharon I."/>
            <person name="Castelle C.J."/>
            <person name="Probst A.J."/>
            <person name="Thomas B.C."/>
            <person name="Singh A."/>
            <person name="Wilkins M.J."/>
            <person name="Karaoz U."/>
            <person name="Brodie E.L."/>
            <person name="Williams K.H."/>
            <person name="Hubbard S.S."/>
            <person name="Banfield J.F."/>
        </authorList>
    </citation>
    <scope>NUCLEOTIDE SEQUENCE [LARGE SCALE GENOMIC DNA]</scope>
</reference>
<dbReference type="PANTHER" id="PTHR36966">
    <property type="entry name" value="REP-ASSOCIATED TYROSINE TRANSPOSASE"/>
    <property type="match status" value="1"/>
</dbReference>
<dbReference type="SMART" id="SM01321">
    <property type="entry name" value="Y1_Tnp"/>
    <property type="match status" value="1"/>
</dbReference>
<name>A0A1F4VIL6_UNCKA</name>
<dbReference type="GO" id="GO:0006313">
    <property type="term" value="P:DNA transposition"/>
    <property type="evidence" value="ECO:0007669"/>
    <property type="project" value="InterPro"/>
</dbReference>
<evidence type="ECO:0000313" key="2">
    <source>
        <dbReference type="EMBL" id="OGC57072.1"/>
    </source>
</evidence>
<evidence type="ECO:0000259" key="1">
    <source>
        <dbReference type="SMART" id="SM01321"/>
    </source>
</evidence>
<proteinExistence type="predicted"/>
<feature type="domain" description="Transposase IS200-like" evidence="1">
    <location>
        <begin position="1"/>
        <end position="137"/>
    </location>
</feature>
<dbReference type="GO" id="GO:0043565">
    <property type="term" value="F:sequence-specific DNA binding"/>
    <property type="evidence" value="ECO:0007669"/>
    <property type="project" value="TreeGrafter"/>
</dbReference>
<dbReference type="EMBL" id="MEVN01000022">
    <property type="protein sequence ID" value="OGC57072.1"/>
    <property type="molecule type" value="Genomic_DNA"/>
</dbReference>
<dbReference type="InterPro" id="IPR036515">
    <property type="entry name" value="Transposase_17_sf"/>
</dbReference>
<dbReference type="InterPro" id="IPR002686">
    <property type="entry name" value="Transposase_17"/>
</dbReference>
<dbReference type="STRING" id="1802630.A3H26_00160"/>
<dbReference type="SUPFAM" id="SSF143422">
    <property type="entry name" value="Transposase IS200-like"/>
    <property type="match status" value="1"/>
</dbReference>
<accession>A0A1F4VIL6</accession>
<dbReference type="AlphaFoldDB" id="A0A1F4VIL6"/>
<gene>
    <name evidence="2" type="ORF">A3H26_00160</name>
</gene>
<sequence>MNGEMVLNDIGNMIEKWWNKIPEPFNMAKLDVFQIMPNHVHFVLIIYRRRGIACNAQPNTMCNAQYDVGFARKTPTFGTVTTGSLSCVIRSFKSECTKQIRRIVNNPNMIIWQRNYYEHIIKNETEYIKIKRYIQSNPSKWKERNGAPFNSNWSLGRELVTGSRLLAIPSTPARRRRACAFQFQLEPGYRNKTVT</sequence>
<evidence type="ECO:0000313" key="3">
    <source>
        <dbReference type="Proteomes" id="UP000177763"/>
    </source>
</evidence>
<dbReference type="InterPro" id="IPR052715">
    <property type="entry name" value="RAYT_transposase"/>
</dbReference>
<dbReference type="Gene3D" id="3.30.70.1290">
    <property type="entry name" value="Transposase IS200-like"/>
    <property type="match status" value="1"/>
</dbReference>